<evidence type="ECO:0000259" key="3">
    <source>
        <dbReference type="Pfam" id="PF00085"/>
    </source>
</evidence>
<reference evidence="5" key="1">
    <citation type="journal article" date="2019" name="Int. J. Syst. Evol. Microbiol.">
        <title>The Global Catalogue of Microorganisms (GCM) 10K type strain sequencing project: providing services to taxonomists for standard genome sequencing and annotation.</title>
        <authorList>
            <consortium name="The Broad Institute Genomics Platform"/>
            <consortium name="The Broad Institute Genome Sequencing Center for Infectious Disease"/>
            <person name="Wu L."/>
            <person name="Ma J."/>
        </authorList>
    </citation>
    <scope>NUCLEOTIDE SEQUENCE [LARGE SCALE GENOMIC DNA]</scope>
    <source>
        <strain evidence="5">JCM 15591</strain>
    </source>
</reference>
<dbReference type="SUPFAM" id="SSF52833">
    <property type="entry name" value="Thioredoxin-like"/>
    <property type="match status" value="1"/>
</dbReference>
<dbReference type="EMBL" id="BAAAPN010000003">
    <property type="protein sequence ID" value="GAA1745064.1"/>
    <property type="molecule type" value="Genomic_DNA"/>
</dbReference>
<feature type="region of interest" description="Disordered" evidence="1">
    <location>
        <begin position="29"/>
        <end position="56"/>
    </location>
</feature>
<sequence length="165" mass="17077">MRMPALFTGAALAATLALTACGSSTQTSASGTGAAGAPGATAPASASSSSMTHEMTGSGTAMLPGAYLPYDAYQKQMAERHDTKVVLFFHATWCPDCKATDTSLTTDGVPAGLTVVKVDYDTMTDLKKKYGITQQHTFVQIDGAGMELAKWTGTRTGAEIKAKTV</sequence>
<name>A0ABP4W436_9MICO</name>
<feature type="domain" description="Thioredoxin" evidence="3">
    <location>
        <begin position="71"/>
        <end position="162"/>
    </location>
</feature>
<dbReference type="Gene3D" id="3.40.30.10">
    <property type="entry name" value="Glutaredoxin"/>
    <property type="match status" value="1"/>
</dbReference>
<dbReference type="CDD" id="cd02947">
    <property type="entry name" value="TRX_family"/>
    <property type="match status" value="1"/>
</dbReference>
<dbReference type="PROSITE" id="PS51257">
    <property type="entry name" value="PROKAR_LIPOPROTEIN"/>
    <property type="match status" value="1"/>
</dbReference>
<evidence type="ECO:0000256" key="1">
    <source>
        <dbReference type="SAM" id="MobiDB-lite"/>
    </source>
</evidence>
<keyword evidence="5" id="KW-1185">Reference proteome</keyword>
<accession>A0ABP4W436</accession>
<evidence type="ECO:0000313" key="4">
    <source>
        <dbReference type="EMBL" id="GAA1745064.1"/>
    </source>
</evidence>
<dbReference type="Pfam" id="PF00085">
    <property type="entry name" value="Thioredoxin"/>
    <property type="match status" value="1"/>
</dbReference>
<organism evidence="4 5">
    <name type="scientific">Nostocoides vanveenii</name>
    <dbReference type="NCBI Taxonomy" id="330835"/>
    <lineage>
        <taxon>Bacteria</taxon>
        <taxon>Bacillati</taxon>
        <taxon>Actinomycetota</taxon>
        <taxon>Actinomycetes</taxon>
        <taxon>Micrococcales</taxon>
        <taxon>Intrasporangiaceae</taxon>
        <taxon>Nostocoides</taxon>
    </lineage>
</organism>
<evidence type="ECO:0000313" key="5">
    <source>
        <dbReference type="Proteomes" id="UP001501475"/>
    </source>
</evidence>
<dbReference type="InterPro" id="IPR013766">
    <property type="entry name" value="Thioredoxin_domain"/>
</dbReference>
<dbReference type="RefSeq" id="WP_344060889.1">
    <property type="nucleotide sequence ID" value="NZ_BAAAPN010000003.1"/>
</dbReference>
<feature type="signal peptide" evidence="2">
    <location>
        <begin position="1"/>
        <end position="29"/>
    </location>
</feature>
<feature type="compositionally biased region" description="Low complexity" evidence="1">
    <location>
        <begin position="29"/>
        <end position="50"/>
    </location>
</feature>
<dbReference type="Proteomes" id="UP001501475">
    <property type="component" value="Unassembled WGS sequence"/>
</dbReference>
<dbReference type="InterPro" id="IPR036249">
    <property type="entry name" value="Thioredoxin-like_sf"/>
</dbReference>
<keyword evidence="2" id="KW-0732">Signal</keyword>
<gene>
    <name evidence="4" type="ORF">GCM10009810_02240</name>
</gene>
<feature type="chain" id="PRO_5045361375" description="Thioredoxin domain-containing protein" evidence="2">
    <location>
        <begin position="30"/>
        <end position="165"/>
    </location>
</feature>
<protein>
    <recommendedName>
        <fullName evidence="3">Thioredoxin domain-containing protein</fullName>
    </recommendedName>
</protein>
<comment type="caution">
    <text evidence="4">The sequence shown here is derived from an EMBL/GenBank/DDBJ whole genome shotgun (WGS) entry which is preliminary data.</text>
</comment>
<proteinExistence type="predicted"/>
<evidence type="ECO:0000256" key="2">
    <source>
        <dbReference type="SAM" id="SignalP"/>
    </source>
</evidence>